<keyword evidence="11 14" id="KW-0464">Manganese</keyword>
<proteinExistence type="inferred from homology"/>
<evidence type="ECO:0000256" key="14">
    <source>
        <dbReference type="HAMAP-Rule" id="MF_01470"/>
    </source>
</evidence>
<evidence type="ECO:0000313" key="18">
    <source>
        <dbReference type="Proteomes" id="UP001221411"/>
    </source>
</evidence>
<evidence type="ECO:0000256" key="1">
    <source>
        <dbReference type="ARBA" id="ARBA00022722"/>
    </source>
</evidence>
<dbReference type="Pfam" id="PF01867">
    <property type="entry name" value="Cas_Cas1"/>
    <property type="match status" value="1"/>
</dbReference>
<dbReference type="PANTHER" id="PTHR34353:SF2">
    <property type="entry name" value="CRISPR-ASSOCIATED ENDONUCLEASE CAS1 1"/>
    <property type="match status" value="1"/>
</dbReference>
<evidence type="ECO:0000259" key="16">
    <source>
        <dbReference type="Pfam" id="PF01930"/>
    </source>
</evidence>
<dbReference type="InterPro" id="IPR002729">
    <property type="entry name" value="CRISPR-assoc_Cas1"/>
</dbReference>
<keyword evidence="10 14" id="KW-0238">DNA-binding</keyword>
<keyword evidence="8" id="KW-0411">Iron-sulfur</keyword>
<feature type="binding site" evidence="14">
    <location>
        <position position="441"/>
    </location>
    <ligand>
        <name>Mn(2+)</name>
        <dbReference type="ChEBI" id="CHEBI:29035"/>
    </ligand>
</feature>
<dbReference type="RefSeq" id="WP_271914621.1">
    <property type="nucleotide sequence ID" value="NZ_JAQNDO010000001.1"/>
</dbReference>
<dbReference type="InterPro" id="IPR011604">
    <property type="entry name" value="PDDEXK-like_dom_sf"/>
</dbReference>
<keyword evidence="1 14" id="KW-0540">Nuclease</keyword>
<dbReference type="InterPro" id="IPR023844">
    <property type="entry name" value="CRISPR-assoc_Cas1_MYXAN"/>
</dbReference>
<keyword evidence="5" id="KW-0269">Exonuclease</keyword>
<dbReference type="Pfam" id="PF01930">
    <property type="entry name" value="Cas_Cas4"/>
    <property type="match status" value="1"/>
</dbReference>
<dbReference type="Gene3D" id="3.100.10.20">
    <property type="entry name" value="CRISPR-associated endonuclease Cas1, N-terminal domain"/>
    <property type="match status" value="1"/>
</dbReference>
<keyword evidence="3 14" id="KW-0255">Endonuclease</keyword>
<comment type="catalytic activity">
    <reaction evidence="12">
        <text>exonucleolytic cleavage in the 5'- to 3'-direction to yield nucleoside 3'-phosphates.</text>
        <dbReference type="EC" id="3.1.12.1"/>
    </reaction>
</comment>
<keyword evidence="18" id="KW-1185">Reference proteome</keyword>
<evidence type="ECO:0000256" key="13">
    <source>
        <dbReference type="ARBA" id="ARBA00038592"/>
    </source>
</evidence>
<evidence type="ECO:0000256" key="2">
    <source>
        <dbReference type="ARBA" id="ARBA00022723"/>
    </source>
</evidence>
<sequence length="550" mass="61068">MDGSGDGAPLRVMALHALAYCERLFFLEEVEEIRVADARVYAGRTLHAELAREEGDGPSERFVLESEALGLRGEVDALRRRDGRWIPYEHKRGRCKRGEGKEAPEAWPSDRLQVGAYAMLVEEATGEVVPEGRLRYHADNVTVRVAVDEALRAEVRAAIQRGRALRGTVERPPVTPNERLCTHCSLAPVCLPEEERLAKDEAREPPRLTPKDDDRQALHVTTHGARVGRSGDELVVTPREGEETRVPSRSTRHVVLHGGAQISTQALHLCAEREVGVSWVTTGGRFIGSLSAGAGSVQRRIRQYEALGKEGFALDLARRLVGAKLEGQLRFVLRSTRGERARPAAVEEMLDGMRRAVRGAHAAGTVEELLGNEGAGAAAYFSTWNVLLGEVDERLRYAGRTRRPPRDRVSALLGFGYALLLSDVTTALTSVGLEPAFGFYHRPRSSAPPLSLDLMELFRVPLVDMAVLGSIRRGQWDPEEDFSVTGPRIWLSAAGKRKLVEVYERRRAEEWKHSVVGYSLSYGRMIELEARLLEKEWCGAPGLFAKFRLR</sequence>
<keyword evidence="2 14" id="KW-0479">Metal-binding</keyword>
<name>A0ABT5EDP2_9BACT</name>
<dbReference type="EMBL" id="JAQNDO010000001">
    <property type="protein sequence ID" value="MDC0739935.1"/>
    <property type="molecule type" value="Genomic_DNA"/>
</dbReference>
<dbReference type="GO" id="GO:0004519">
    <property type="term" value="F:endonuclease activity"/>
    <property type="evidence" value="ECO:0007669"/>
    <property type="project" value="UniProtKB-KW"/>
</dbReference>
<evidence type="ECO:0000256" key="6">
    <source>
        <dbReference type="ARBA" id="ARBA00022842"/>
    </source>
</evidence>
<feature type="binding site" evidence="14">
    <location>
        <position position="373"/>
    </location>
    <ligand>
        <name>Mn(2+)</name>
        <dbReference type="ChEBI" id="CHEBI:29035"/>
    </ligand>
</feature>
<comment type="similarity">
    <text evidence="14">Belongs to the CRISPR-associated endonuclease Cas1 family.</text>
</comment>
<comment type="caution">
    <text evidence="17">The sequence shown here is derived from an EMBL/GenBank/DDBJ whole genome shotgun (WGS) entry which is preliminary data.</text>
</comment>
<dbReference type="InterPro" id="IPR013343">
    <property type="entry name" value="CRISPR-assoc_prot_Cas4"/>
</dbReference>
<evidence type="ECO:0000256" key="15">
    <source>
        <dbReference type="SAM" id="MobiDB-lite"/>
    </source>
</evidence>
<dbReference type="HAMAP" id="MF_01470">
    <property type="entry name" value="Cas1"/>
    <property type="match status" value="1"/>
</dbReference>
<dbReference type="InterPro" id="IPR042211">
    <property type="entry name" value="CRISPR-assoc_Cas1_N"/>
</dbReference>
<evidence type="ECO:0000256" key="9">
    <source>
        <dbReference type="ARBA" id="ARBA00023118"/>
    </source>
</evidence>
<dbReference type="NCBIfam" id="TIGR00287">
    <property type="entry name" value="cas1"/>
    <property type="match status" value="1"/>
</dbReference>
<dbReference type="InterPro" id="IPR050646">
    <property type="entry name" value="Cas1"/>
</dbReference>
<feature type="region of interest" description="Disordered" evidence="15">
    <location>
        <begin position="198"/>
        <end position="221"/>
    </location>
</feature>
<comment type="subunit">
    <text evidence="13 14">Homodimer, forms a heterotetramer with a Cas2 homodimer.</text>
</comment>
<gene>
    <name evidence="14 17" type="primary">cas1</name>
    <name evidence="17" type="ORF">POL67_01170</name>
</gene>
<feature type="binding site" evidence="14">
    <location>
        <position position="456"/>
    </location>
    <ligand>
        <name>Mn(2+)</name>
        <dbReference type="ChEBI" id="CHEBI:29035"/>
    </ligand>
</feature>
<evidence type="ECO:0000256" key="3">
    <source>
        <dbReference type="ARBA" id="ARBA00022759"/>
    </source>
</evidence>
<accession>A0ABT5EDP2</accession>
<keyword evidence="9 14" id="KW-0051">Antiviral defense</keyword>
<dbReference type="NCBIfam" id="TIGR03983">
    <property type="entry name" value="cas1_MYXAN"/>
    <property type="match status" value="1"/>
</dbReference>
<dbReference type="CDD" id="cd09634">
    <property type="entry name" value="Cas1_I-II-III"/>
    <property type="match status" value="1"/>
</dbReference>
<evidence type="ECO:0000256" key="7">
    <source>
        <dbReference type="ARBA" id="ARBA00023004"/>
    </source>
</evidence>
<feature type="domain" description="DUF83" evidence="16">
    <location>
        <begin position="13"/>
        <end position="191"/>
    </location>
</feature>
<keyword evidence="6 14" id="KW-0460">Magnesium</keyword>
<evidence type="ECO:0000256" key="5">
    <source>
        <dbReference type="ARBA" id="ARBA00022839"/>
    </source>
</evidence>
<evidence type="ECO:0000256" key="11">
    <source>
        <dbReference type="ARBA" id="ARBA00023211"/>
    </source>
</evidence>
<organism evidence="17 18">
    <name type="scientific">Polyangium mundeleinium</name>
    <dbReference type="NCBI Taxonomy" id="2995306"/>
    <lineage>
        <taxon>Bacteria</taxon>
        <taxon>Pseudomonadati</taxon>
        <taxon>Myxococcota</taxon>
        <taxon>Polyangia</taxon>
        <taxon>Polyangiales</taxon>
        <taxon>Polyangiaceae</taxon>
        <taxon>Polyangium</taxon>
    </lineage>
</organism>
<keyword evidence="7" id="KW-0408">Iron</keyword>
<evidence type="ECO:0000256" key="8">
    <source>
        <dbReference type="ARBA" id="ARBA00023014"/>
    </source>
</evidence>
<evidence type="ECO:0000313" key="17">
    <source>
        <dbReference type="EMBL" id="MDC0739935.1"/>
    </source>
</evidence>
<feature type="compositionally biased region" description="Basic and acidic residues" evidence="15">
    <location>
        <begin position="198"/>
        <end position="217"/>
    </location>
</feature>
<comment type="cofactor">
    <cofactor evidence="14">
        <name>Mg(2+)</name>
        <dbReference type="ChEBI" id="CHEBI:18420"/>
    </cofactor>
    <cofactor evidence="14">
        <name>Mn(2+)</name>
        <dbReference type="ChEBI" id="CHEBI:29035"/>
    </cofactor>
</comment>
<dbReference type="PANTHER" id="PTHR34353">
    <property type="entry name" value="CRISPR-ASSOCIATED ENDONUCLEASE CAS1 1"/>
    <property type="match status" value="1"/>
</dbReference>
<protein>
    <recommendedName>
        <fullName evidence="14">CRISPR-associated endonuclease Cas1</fullName>
        <ecNumber evidence="14">3.1.-.-</ecNumber>
    </recommendedName>
</protein>
<dbReference type="NCBIfam" id="TIGR00372">
    <property type="entry name" value="cas4"/>
    <property type="match status" value="1"/>
</dbReference>
<comment type="function">
    <text evidence="14">CRISPR (clustered regularly interspaced short palindromic repeat), is an adaptive immune system that provides protection against mobile genetic elements (viruses, transposable elements and conjugative plasmids). CRISPR clusters contain spacers, sequences complementary to antecedent mobile elements, and target invading nucleic acids. CRISPR clusters are transcribed and processed into CRISPR RNA (crRNA). Acts as a dsDNA endonuclease. Involved in the integration of spacer DNA into the CRISPR cassette.</text>
</comment>
<evidence type="ECO:0000256" key="4">
    <source>
        <dbReference type="ARBA" id="ARBA00022801"/>
    </source>
</evidence>
<evidence type="ECO:0000256" key="10">
    <source>
        <dbReference type="ARBA" id="ARBA00023125"/>
    </source>
</evidence>
<reference evidence="17 18" key="1">
    <citation type="submission" date="2022-11" db="EMBL/GenBank/DDBJ databases">
        <title>Minimal conservation of predation-associated metabolite biosynthetic gene clusters underscores biosynthetic potential of Myxococcota including descriptions for ten novel species: Archangium lansinium sp. nov., Myxococcus landrumus sp. nov., Nannocystis bai.</title>
        <authorList>
            <person name="Ahearne A."/>
            <person name="Stevens C."/>
            <person name="Dowd S."/>
        </authorList>
    </citation>
    <scope>NUCLEOTIDE SEQUENCE [LARGE SCALE GENOMIC DNA]</scope>
    <source>
        <strain evidence="17 18">RJM3</strain>
    </source>
</reference>
<dbReference type="Proteomes" id="UP001221411">
    <property type="component" value="Unassembled WGS sequence"/>
</dbReference>
<dbReference type="Gene3D" id="3.90.320.10">
    <property type="match status" value="1"/>
</dbReference>
<keyword evidence="4 14" id="KW-0378">Hydrolase</keyword>
<dbReference type="Gene3D" id="1.20.120.920">
    <property type="entry name" value="CRISPR-associated endonuclease Cas1, C-terminal domain"/>
    <property type="match status" value="1"/>
</dbReference>
<evidence type="ECO:0000256" key="12">
    <source>
        <dbReference type="ARBA" id="ARBA00033996"/>
    </source>
</evidence>
<dbReference type="EC" id="3.1.-.-" evidence="14"/>
<dbReference type="InterPro" id="IPR042206">
    <property type="entry name" value="CRISPR-assoc_Cas1_C"/>
</dbReference>
<dbReference type="InterPro" id="IPR022765">
    <property type="entry name" value="Dna2/Cas4_DUF83"/>
</dbReference>